<evidence type="ECO:0000256" key="1">
    <source>
        <dbReference type="SAM" id="MobiDB-lite"/>
    </source>
</evidence>
<name>A0ABU7DAY2_9TELE</name>
<evidence type="ECO:0000313" key="2">
    <source>
        <dbReference type="EMBL" id="MED6272318.1"/>
    </source>
</evidence>
<gene>
    <name evidence="2" type="ORF">CHARACLAT_029165</name>
</gene>
<proteinExistence type="predicted"/>
<protein>
    <submittedName>
        <fullName evidence="2">Uncharacterized protein</fullName>
    </submittedName>
</protein>
<reference evidence="2 3" key="1">
    <citation type="submission" date="2021-06" db="EMBL/GenBank/DDBJ databases">
        <authorList>
            <person name="Palmer J.M."/>
        </authorList>
    </citation>
    <scope>NUCLEOTIDE SEQUENCE [LARGE SCALE GENOMIC DNA]</scope>
    <source>
        <strain evidence="2 3">CL_MEX2019</strain>
        <tissue evidence="2">Muscle</tissue>
    </source>
</reference>
<dbReference type="EMBL" id="JAHUTJ010020450">
    <property type="protein sequence ID" value="MED6272318.1"/>
    <property type="molecule type" value="Genomic_DNA"/>
</dbReference>
<sequence length="77" mass="8577">MNDPPVDTDFLLHQLFGARLLLLYLSRPLGQLTACWGSQFPTSHQLDVSVITLSGHRKHMEAGSGPERDESPSKDLF</sequence>
<accession>A0ABU7DAY2</accession>
<keyword evidence="3" id="KW-1185">Reference proteome</keyword>
<comment type="caution">
    <text evidence="2">The sequence shown here is derived from an EMBL/GenBank/DDBJ whole genome shotgun (WGS) entry which is preliminary data.</text>
</comment>
<feature type="region of interest" description="Disordered" evidence="1">
    <location>
        <begin position="57"/>
        <end position="77"/>
    </location>
</feature>
<organism evidence="2 3">
    <name type="scientific">Characodon lateralis</name>
    <dbReference type="NCBI Taxonomy" id="208331"/>
    <lineage>
        <taxon>Eukaryota</taxon>
        <taxon>Metazoa</taxon>
        <taxon>Chordata</taxon>
        <taxon>Craniata</taxon>
        <taxon>Vertebrata</taxon>
        <taxon>Euteleostomi</taxon>
        <taxon>Actinopterygii</taxon>
        <taxon>Neopterygii</taxon>
        <taxon>Teleostei</taxon>
        <taxon>Neoteleostei</taxon>
        <taxon>Acanthomorphata</taxon>
        <taxon>Ovalentaria</taxon>
        <taxon>Atherinomorphae</taxon>
        <taxon>Cyprinodontiformes</taxon>
        <taxon>Goodeidae</taxon>
        <taxon>Characodon</taxon>
    </lineage>
</organism>
<feature type="compositionally biased region" description="Basic and acidic residues" evidence="1">
    <location>
        <begin position="66"/>
        <end position="77"/>
    </location>
</feature>
<evidence type="ECO:0000313" key="3">
    <source>
        <dbReference type="Proteomes" id="UP001352852"/>
    </source>
</evidence>
<dbReference type="Proteomes" id="UP001352852">
    <property type="component" value="Unassembled WGS sequence"/>
</dbReference>